<evidence type="ECO:0000313" key="3">
    <source>
        <dbReference type="Proteomes" id="UP000001031"/>
    </source>
</evidence>
<protein>
    <submittedName>
        <fullName evidence="2">Phage transcriptional regulator, AlpA</fullName>
    </submittedName>
</protein>
<dbReference type="PaxDb" id="349741-Amuc_0323"/>
<name>B2UMV8_AKKM8</name>
<dbReference type="Pfam" id="PF12728">
    <property type="entry name" value="HTH_17"/>
    <property type="match status" value="1"/>
</dbReference>
<dbReference type="EMBL" id="CP001071">
    <property type="protein sequence ID" value="ACD04164.1"/>
    <property type="molecule type" value="Genomic_DNA"/>
</dbReference>
<dbReference type="STRING" id="349741.Amuc_0323"/>
<dbReference type="Proteomes" id="UP000001031">
    <property type="component" value="Chromosome"/>
</dbReference>
<evidence type="ECO:0000259" key="1">
    <source>
        <dbReference type="Pfam" id="PF12728"/>
    </source>
</evidence>
<dbReference type="SUPFAM" id="SSF46955">
    <property type="entry name" value="Putative DNA-binding domain"/>
    <property type="match status" value="1"/>
</dbReference>
<dbReference type="InterPro" id="IPR009061">
    <property type="entry name" value="DNA-bd_dom_put_sf"/>
</dbReference>
<keyword evidence="3" id="KW-1185">Reference proteome</keyword>
<sequence>MNLYTLLQATLSDPNSPNIVLNVTLADLHQLVVDTIDATRERLLPILMKAEEDRLLTKKEVYAQLGIGETSVWNFTKRGKLTPVKVNNSVRYRQSEVSDILNSKND</sequence>
<dbReference type="HOGENOM" id="CLU_149148_0_0_0"/>
<evidence type="ECO:0000313" key="2">
    <source>
        <dbReference type="EMBL" id="ACD04164.1"/>
    </source>
</evidence>
<reference evidence="3" key="1">
    <citation type="journal article" date="2011" name="PLoS ONE">
        <title>The genome of Akkermansia muciniphila, a dedicated intestinal mucin degrader, and its use in exploring intestinal metagenomes.</title>
        <authorList>
            <person name="van Passel M.W."/>
            <person name="Kant R."/>
            <person name="Zoetendal E.G."/>
            <person name="Plugge C.M."/>
            <person name="Derrien M."/>
            <person name="Malfatti S.A."/>
            <person name="Chain P.S."/>
            <person name="Woyke T."/>
            <person name="Palva A."/>
            <person name="de Vos W.M."/>
            <person name="Smidt H."/>
        </authorList>
    </citation>
    <scope>NUCLEOTIDE SEQUENCE [LARGE SCALE GENOMIC DNA]</scope>
    <source>
        <strain evidence="3">ATCC BAA-835 / DSM 22959 / JCM 33894 / BCRC 81048 / CCUG 64013 / CIP 107961 / Muc</strain>
    </source>
</reference>
<dbReference type="KEGG" id="amu:Amuc_0323"/>
<dbReference type="eggNOG" id="COG3311">
    <property type="taxonomic scope" value="Bacteria"/>
</dbReference>
<gene>
    <name evidence="2" type="ordered locus">Amuc_0323</name>
</gene>
<feature type="domain" description="Helix-turn-helix" evidence="1">
    <location>
        <begin position="55"/>
        <end position="103"/>
    </location>
</feature>
<proteinExistence type="predicted"/>
<accession>B2UMV8</accession>
<dbReference type="InterPro" id="IPR041657">
    <property type="entry name" value="HTH_17"/>
</dbReference>
<dbReference type="AlphaFoldDB" id="B2UMV8"/>
<organism evidence="2 3">
    <name type="scientific">Akkermansia muciniphila (strain ATCC BAA-835 / DSM 22959 / JCM 33894 / BCRC 81048 / CCUG 64013 / CIP 107961 / Muc)</name>
    <dbReference type="NCBI Taxonomy" id="349741"/>
    <lineage>
        <taxon>Bacteria</taxon>
        <taxon>Pseudomonadati</taxon>
        <taxon>Verrucomicrobiota</taxon>
        <taxon>Verrucomicrobiia</taxon>
        <taxon>Verrucomicrobiales</taxon>
        <taxon>Akkermansiaceae</taxon>
        <taxon>Akkermansia</taxon>
    </lineage>
</organism>